<protein>
    <submittedName>
        <fullName evidence="1">Uncharacterized protein</fullName>
    </submittedName>
</protein>
<dbReference type="Proteomes" id="UP001055072">
    <property type="component" value="Unassembled WGS sequence"/>
</dbReference>
<reference evidence="1" key="1">
    <citation type="journal article" date="2021" name="Environ. Microbiol.">
        <title>Gene family expansions and transcriptome signatures uncover fungal adaptations to wood decay.</title>
        <authorList>
            <person name="Hage H."/>
            <person name="Miyauchi S."/>
            <person name="Viragh M."/>
            <person name="Drula E."/>
            <person name="Min B."/>
            <person name="Chaduli D."/>
            <person name="Navarro D."/>
            <person name="Favel A."/>
            <person name="Norest M."/>
            <person name="Lesage-Meessen L."/>
            <person name="Balint B."/>
            <person name="Merenyi Z."/>
            <person name="de Eugenio L."/>
            <person name="Morin E."/>
            <person name="Martinez A.T."/>
            <person name="Baldrian P."/>
            <person name="Stursova M."/>
            <person name="Martinez M.J."/>
            <person name="Novotny C."/>
            <person name="Magnuson J.K."/>
            <person name="Spatafora J.W."/>
            <person name="Maurice S."/>
            <person name="Pangilinan J."/>
            <person name="Andreopoulos W."/>
            <person name="LaButti K."/>
            <person name="Hundley H."/>
            <person name="Na H."/>
            <person name="Kuo A."/>
            <person name="Barry K."/>
            <person name="Lipzen A."/>
            <person name="Henrissat B."/>
            <person name="Riley R."/>
            <person name="Ahrendt S."/>
            <person name="Nagy L.G."/>
            <person name="Grigoriev I.V."/>
            <person name="Martin F."/>
            <person name="Rosso M.N."/>
        </authorList>
    </citation>
    <scope>NUCLEOTIDE SEQUENCE</scope>
    <source>
        <strain evidence="1">CBS 384.51</strain>
    </source>
</reference>
<evidence type="ECO:0000313" key="1">
    <source>
        <dbReference type="EMBL" id="KAI0090005.1"/>
    </source>
</evidence>
<keyword evidence="2" id="KW-1185">Reference proteome</keyword>
<name>A0ACB8U717_9APHY</name>
<comment type="caution">
    <text evidence="1">The sequence shown here is derived from an EMBL/GenBank/DDBJ whole genome shotgun (WGS) entry which is preliminary data.</text>
</comment>
<organism evidence="1 2">
    <name type="scientific">Irpex rosettiformis</name>
    <dbReference type="NCBI Taxonomy" id="378272"/>
    <lineage>
        <taxon>Eukaryota</taxon>
        <taxon>Fungi</taxon>
        <taxon>Dikarya</taxon>
        <taxon>Basidiomycota</taxon>
        <taxon>Agaricomycotina</taxon>
        <taxon>Agaricomycetes</taxon>
        <taxon>Polyporales</taxon>
        <taxon>Irpicaceae</taxon>
        <taxon>Irpex</taxon>
    </lineage>
</organism>
<evidence type="ECO:0000313" key="2">
    <source>
        <dbReference type="Proteomes" id="UP001055072"/>
    </source>
</evidence>
<gene>
    <name evidence="1" type="ORF">BDY19DRAFT_96599</name>
</gene>
<accession>A0ACB8U717</accession>
<sequence length="416" mass="41759">MKFSLAVILSVSAVASARFIPVRRADFTLANGQQALAEEAGFAKLTATSACQTGQNACINGQFAQCANNKFVLTACAPGTVCHSLPLVNSAGTSVTCTTDADFQARIAATGANSAGTAATAATTTAAAAGGNNAGKGAAAATATAAAAGTGDPNTSLTLDPAVIAKAFANNGQDQPTAGQVASLTSTNNFINFCKSSKFPLTTGKQVTTGFCNPAPMGEIGLQTNMPSCKFSFPKNGGEVEEGKSFTIKLTQNNLVSGHFTNAQESYYTAPQQIDAATKNIIGHQHVVIQQMTALDQTTPLDPTKFSFFKGINAPAQNGVLTADVTDGLPAGVYRMTTIVAAANHQPCLVSVAQHGALDDTIYFTVKKGANPAVSFANPAAAAAAPAAAAGTAANATATANAAKAKGAANGKGGKN</sequence>
<dbReference type="EMBL" id="MU274909">
    <property type="protein sequence ID" value="KAI0090005.1"/>
    <property type="molecule type" value="Genomic_DNA"/>
</dbReference>
<proteinExistence type="predicted"/>